<protein>
    <recommendedName>
        <fullName evidence="6">FAD dependent oxidoreductase domain-containing protein</fullName>
    </recommendedName>
</protein>
<comment type="similarity">
    <text evidence="2">Belongs to the DAMOX/DASOX family.</text>
</comment>
<keyword evidence="8" id="KW-1185">Reference proteome</keyword>
<dbReference type="SUPFAM" id="SSF54373">
    <property type="entry name" value="FAD-linked reductases, C-terminal domain"/>
    <property type="match status" value="1"/>
</dbReference>
<dbReference type="InterPro" id="IPR006076">
    <property type="entry name" value="FAD-dep_OxRdtase"/>
</dbReference>
<feature type="domain" description="FAD dependent oxidoreductase" evidence="6">
    <location>
        <begin position="15"/>
        <end position="315"/>
    </location>
</feature>
<evidence type="ECO:0000313" key="7">
    <source>
        <dbReference type="EMBL" id="KAF5329180.1"/>
    </source>
</evidence>
<dbReference type="GO" id="GO:0005737">
    <property type="term" value="C:cytoplasm"/>
    <property type="evidence" value="ECO:0007669"/>
    <property type="project" value="TreeGrafter"/>
</dbReference>
<reference evidence="7 8" key="1">
    <citation type="journal article" date="2020" name="ISME J.">
        <title>Uncovering the hidden diversity of litter-decomposition mechanisms in mushroom-forming fungi.</title>
        <authorList>
            <person name="Floudas D."/>
            <person name="Bentzer J."/>
            <person name="Ahren D."/>
            <person name="Johansson T."/>
            <person name="Persson P."/>
            <person name="Tunlid A."/>
        </authorList>
    </citation>
    <scope>NUCLEOTIDE SEQUENCE [LARGE SCALE GENOMIC DNA]</scope>
    <source>
        <strain evidence="7 8">CBS 175.51</strain>
    </source>
</reference>
<dbReference type="PANTHER" id="PTHR11530">
    <property type="entry name" value="D-AMINO ACID OXIDASE"/>
    <property type="match status" value="1"/>
</dbReference>
<dbReference type="InterPro" id="IPR023209">
    <property type="entry name" value="DAO"/>
</dbReference>
<dbReference type="EMBL" id="JAACJK010000121">
    <property type="protein sequence ID" value="KAF5329180.1"/>
    <property type="molecule type" value="Genomic_DNA"/>
</dbReference>
<evidence type="ECO:0000256" key="3">
    <source>
        <dbReference type="ARBA" id="ARBA00022630"/>
    </source>
</evidence>
<dbReference type="Proteomes" id="UP000541558">
    <property type="component" value="Unassembled WGS sequence"/>
</dbReference>
<dbReference type="PANTHER" id="PTHR11530:SF11">
    <property type="entry name" value="D-ASPARTATE OXIDASE"/>
    <property type="match status" value="1"/>
</dbReference>
<comment type="cofactor">
    <cofactor evidence="1">
        <name>FAD</name>
        <dbReference type="ChEBI" id="CHEBI:57692"/>
    </cofactor>
</comment>
<keyword evidence="4" id="KW-0274">FAD</keyword>
<dbReference type="AlphaFoldDB" id="A0A8H5BTB2"/>
<dbReference type="Gene3D" id="3.30.9.10">
    <property type="entry name" value="D-Amino Acid Oxidase, subunit A, domain 2"/>
    <property type="match status" value="1"/>
</dbReference>
<sequence>MEAIEKETFEEMWKLSETSGAKECFRRIEHFEYTSSERDESEPNPREHMPEFRYLDRSELPSEPFHVASGEFFYTVTINVPVYLLYLLSRFLSAGGRILRGSVLHLSQIAENGVYAFLSPDERSSGPVKPEPPAGIVVCVGLGARWLGGVEDEKVCPSRGQTVLIRAPWINNGKTVKDYESKLGTFFMPRKSGIVILGGTSELNDWIADGSYERRNGAPRADATRAIIERNLKLAPELVPPPLRVEGREPSVEDILPLVVEEACGFRPERIGGMRLEAGSIRVPFTEKQIPVVYNYGHGGDGYIASFGSARVVLELLEKALAG</sequence>
<keyword evidence="5" id="KW-0560">Oxidoreductase</keyword>
<evidence type="ECO:0000256" key="2">
    <source>
        <dbReference type="ARBA" id="ARBA00006730"/>
    </source>
</evidence>
<dbReference type="Gene3D" id="3.40.50.720">
    <property type="entry name" value="NAD(P)-binding Rossmann-like Domain"/>
    <property type="match status" value="1"/>
</dbReference>
<dbReference type="Pfam" id="PF01266">
    <property type="entry name" value="DAO"/>
    <property type="match status" value="1"/>
</dbReference>
<dbReference type="GO" id="GO:0019478">
    <property type="term" value="P:D-amino acid catabolic process"/>
    <property type="evidence" value="ECO:0007669"/>
    <property type="project" value="TreeGrafter"/>
</dbReference>
<dbReference type="GO" id="GO:0003884">
    <property type="term" value="F:D-amino-acid oxidase activity"/>
    <property type="evidence" value="ECO:0007669"/>
    <property type="project" value="InterPro"/>
</dbReference>
<evidence type="ECO:0000256" key="4">
    <source>
        <dbReference type="ARBA" id="ARBA00022827"/>
    </source>
</evidence>
<evidence type="ECO:0000259" key="6">
    <source>
        <dbReference type="Pfam" id="PF01266"/>
    </source>
</evidence>
<accession>A0A8H5BTB2</accession>
<dbReference type="GO" id="GO:0071949">
    <property type="term" value="F:FAD binding"/>
    <property type="evidence" value="ECO:0007669"/>
    <property type="project" value="InterPro"/>
</dbReference>
<dbReference type="OrthoDB" id="2015447at2759"/>
<proteinExistence type="inferred from homology"/>
<comment type="caution">
    <text evidence="7">The sequence shown here is derived from an EMBL/GenBank/DDBJ whole genome shotgun (WGS) entry which is preliminary data.</text>
</comment>
<name>A0A8H5BTB2_9AGAR</name>
<keyword evidence="3" id="KW-0285">Flavoprotein</keyword>
<evidence type="ECO:0000256" key="5">
    <source>
        <dbReference type="ARBA" id="ARBA00023002"/>
    </source>
</evidence>
<evidence type="ECO:0000256" key="1">
    <source>
        <dbReference type="ARBA" id="ARBA00001974"/>
    </source>
</evidence>
<dbReference type="SUPFAM" id="SSF51971">
    <property type="entry name" value="Nucleotide-binding domain"/>
    <property type="match status" value="1"/>
</dbReference>
<gene>
    <name evidence="7" type="ORF">D9611_013190</name>
</gene>
<evidence type="ECO:0000313" key="8">
    <source>
        <dbReference type="Proteomes" id="UP000541558"/>
    </source>
</evidence>
<organism evidence="7 8">
    <name type="scientific">Ephemerocybe angulata</name>
    <dbReference type="NCBI Taxonomy" id="980116"/>
    <lineage>
        <taxon>Eukaryota</taxon>
        <taxon>Fungi</taxon>
        <taxon>Dikarya</taxon>
        <taxon>Basidiomycota</taxon>
        <taxon>Agaricomycotina</taxon>
        <taxon>Agaricomycetes</taxon>
        <taxon>Agaricomycetidae</taxon>
        <taxon>Agaricales</taxon>
        <taxon>Agaricineae</taxon>
        <taxon>Psathyrellaceae</taxon>
        <taxon>Ephemerocybe</taxon>
    </lineage>
</organism>